<feature type="region of interest" description="Disordered" evidence="1">
    <location>
        <begin position="1"/>
        <end position="78"/>
    </location>
</feature>
<name>A0A0D2CI01_9EURO</name>
<dbReference type="PANTHER" id="PTHR35391">
    <property type="entry name" value="C2H2-TYPE DOMAIN-CONTAINING PROTEIN-RELATED"/>
    <property type="match status" value="1"/>
</dbReference>
<evidence type="ECO:0000259" key="2">
    <source>
        <dbReference type="Pfam" id="PF20233"/>
    </source>
</evidence>
<accession>A0A0D2CI01</accession>
<dbReference type="HOGENOM" id="CLU_583943_0_0_1"/>
<dbReference type="EMBL" id="KN847041">
    <property type="protein sequence ID" value="KIW30753.1"/>
    <property type="molecule type" value="Genomic_DNA"/>
</dbReference>
<dbReference type="Proteomes" id="UP000054466">
    <property type="component" value="Unassembled WGS sequence"/>
</dbReference>
<gene>
    <name evidence="3" type="ORF">PV07_02457</name>
</gene>
<keyword evidence="4" id="KW-1185">Reference proteome</keyword>
<feature type="region of interest" description="Disordered" evidence="1">
    <location>
        <begin position="421"/>
        <end position="447"/>
    </location>
</feature>
<evidence type="ECO:0000313" key="3">
    <source>
        <dbReference type="EMBL" id="KIW30753.1"/>
    </source>
</evidence>
<dbReference type="STRING" id="569365.A0A0D2CI01"/>
<feature type="region of interest" description="Disordered" evidence="1">
    <location>
        <begin position="242"/>
        <end position="287"/>
    </location>
</feature>
<feature type="compositionally biased region" description="Polar residues" evidence="1">
    <location>
        <begin position="66"/>
        <end position="75"/>
    </location>
</feature>
<protein>
    <recommendedName>
        <fullName evidence="2">DUF6590 domain-containing protein</fullName>
    </recommendedName>
</protein>
<evidence type="ECO:0000256" key="1">
    <source>
        <dbReference type="SAM" id="MobiDB-lite"/>
    </source>
</evidence>
<dbReference type="OrthoDB" id="3559580at2759"/>
<dbReference type="AlphaFoldDB" id="A0A0D2CI01"/>
<reference evidence="3 4" key="1">
    <citation type="submission" date="2015-01" db="EMBL/GenBank/DDBJ databases">
        <title>The Genome Sequence of Cladophialophora immunda CBS83496.</title>
        <authorList>
            <consortium name="The Broad Institute Genomics Platform"/>
            <person name="Cuomo C."/>
            <person name="de Hoog S."/>
            <person name="Gorbushina A."/>
            <person name="Stielow B."/>
            <person name="Teixiera M."/>
            <person name="Abouelleil A."/>
            <person name="Chapman S.B."/>
            <person name="Priest M."/>
            <person name="Young S.K."/>
            <person name="Wortman J."/>
            <person name="Nusbaum C."/>
            <person name="Birren B."/>
        </authorList>
    </citation>
    <scope>NUCLEOTIDE SEQUENCE [LARGE SCALE GENOMIC DNA]</scope>
    <source>
        <strain evidence="3 4">CBS 83496</strain>
    </source>
</reference>
<dbReference type="Pfam" id="PF20233">
    <property type="entry name" value="DUF6590"/>
    <property type="match status" value="1"/>
</dbReference>
<organism evidence="3 4">
    <name type="scientific">Cladophialophora immunda</name>
    <dbReference type="NCBI Taxonomy" id="569365"/>
    <lineage>
        <taxon>Eukaryota</taxon>
        <taxon>Fungi</taxon>
        <taxon>Dikarya</taxon>
        <taxon>Ascomycota</taxon>
        <taxon>Pezizomycotina</taxon>
        <taxon>Eurotiomycetes</taxon>
        <taxon>Chaetothyriomycetidae</taxon>
        <taxon>Chaetothyriales</taxon>
        <taxon>Herpotrichiellaceae</taxon>
        <taxon>Cladophialophora</taxon>
    </lineage>
</organism>
<dbReference type="PANTHER" id="PTHR35391:SF5">
    <property type="entry name" value="DUF6590 DOMAIN-CONTAINING PROTEIN"/>
    <property type="match status" value="1"/>
</dbReference>
<evidence type="ECO:0000313" key="4">
    <source>
        <dbReference type="Proteomes" id="UP000054466"/>
    </source>
</evidence>
<proteinExistence type="predicted"/>
<dbReference type="InterPro" id="IPR046497">
    <property type="entry name" value="DUF6590"/>
</dbReference>
<dbReference type="GeneID" id="27341651"/>
<sequence length="498" mass="55262">MRSMMPEQSKSFPTRGDRRSNGRGAGRNNDDPGNDRQNPARRRPDAPRSMVQVDPQPPTARLPVTSRHQPPSIVTNPIFPQERSQSYQLAPGAQPKPRVSVSNASGALGLNSTLDSTLQGFANIPSGRYADAATYLGANPSILTQGPQALLTEAIRTYRHASRGPEMQYTGKMTYGDNCLQKYVILRQLHRLQQRLEARRPGKGTTEEMAEVTKRYFDQLLDNASPSRKQLDDELIEVRAHAMRQSQSAGPGPQTTATTPQQLQTQTRTSSMSSQAQQGSLLAQSSQEISDPNLASLNLYGPGPKSEISRSENIAGLDSRYVARNSSYYQPGRVFAILWHEPYNDSQGHSGNSSRHTYLSDNISIGRFGERIYSSIRRMVVVRQDHGCCVCIQINTYGKRGLGKFTASPKDVEAHTIIHMDDTNPQSQPGEPRSSKRPIAVKKASPDQRLNPWSRLCFSQPHTVQHTVKALDVGWVTKESLPYLLSYFQLVNALPKET</sequence>
<feature type="compositionally biased region" description="Low complexity" evidence="1">
    <location>
        <begin position="254"/>
        <end position="287"/>
    </location>
</feature>
<feature type="compositionally biased region" description="Polar residues" evidence="1">
    <location>
        <begin position="1"/>
        <end position="12"/>
    </location>
</feature>
<dbReference type="VEuPathDB" id="FungiDB:PV07_02457"/>
<dbReference type="RefSeq" id="XP_016250969.1">
    <property type="nucleotide sequence ID" value="XM_016389067.1"/>
</dbReference>
<feature type="domain" description="DUF6590" evidence="2">
    <location>
        <begin position="327"/>
        <end position="485"/>
    </location>
</feature>